<name>A0ABV3LH99_9MICO</name>
<dbReference type="InterPro" id="IPR021414">
    <property type="entry name" value="DUF3054"/>
</dbReference>
<reference evidence="2 3" key="1">
    <citation type="submission" date="2024-06" db="EMBL/GenBank/DDBJ databases">
        <title>The Natural Products Discovery Center: Release of the First 8490 Sequenced Strains for Exploring Actinobacteria Biosynthetic Diversity.</title>
        <authorList>
            <person name="Kalkreuter E."/>
            <person name="Kautsar S.A."/>
            <person name="Yang D."/>
            <person name="Bader C.D."/>
            <person name="Teijaro C.N."/>
            <person name="Fluegel L."/>
            <person name="Davis C.M."/>
            <person name="Simpson J.R."/>
            <person name="Lauterbach L."/>
            <person name="Steele A.D."/>
            <person name="Gui C."/>
            <person name="Meng S."/>
            <person name="Li G."/>
            <person name="Viehrig K."/>
            <person name="Ye F."/>
            <person name="Su P."/>
            <person name="Kiefer A.F."/>
            <person name="Nichols A."/>
            <person name="Cepeda A.J."/>
            <person name="Yan W."/>
            <person name="Fan B."/>
            <person name="Jiang Y."/>
            <person name="Adhikari A."/>
            <person name="Zheng C.-J."/>
            <person name="Schuster L."/>
            <person name="Cowan T.M."/>
            <person name="Smanski M.J."/>
            <person name="Chevrette M.G."/>
            <person name="De Carvalho L.P.S."/>
            <person name="Shen B."/>
        </authorList>
    </citation>
    <scope>NUCLEOTIDE SEQUENCE [LARGE SCALE GENOMIC DNA]</scope>
    <source>
        <strain evidence="2 3">NPDC077434</strain>
    </source>
</reference>
<accession>A0ABV3LH99</accession>
<evidence type="ECO:0000313" key="2">
    <source>
        <dbReference type="EMBL" id="MEW1975291.1"/>
    </source>
</evidence>
<proteinExistence type="predicted"/>
<keyword evidence="1" id="KW-0472">Membrane</keyword>
<feature type="transmembrane region" description="Helical" evidence="1">
    <location>
        <begin position="7"/>
        <end position="28"/>
    </location>
</feature>
<evidence type="ECO:0000256" key="1">
    <source>
        <dbReference type="SAM" id="Phobius"/>
    </source>
</evidence>
<evidence type="ECO:0000313" key="3">
    <source>
        <dbReference type="Proteomes" id="UP001553715"/>
    </source>
</evidence>
<feature type="transmembrane region" description="Helical" evidence="1">
    <location>
        <begin position="40"/>
        <end position="61"/>
    </location>
</feature>
<dbReference type="Proteomes" id="UP001553715">
    <property type="component" value="Unassembled WGS sequence"/>
</dbReference>
<dbReference type="Pfam" id="PF11255">
    <property type="entry name" value="DUF3054"/>
    <property type="match status" value="1"/>
</dbReference>
<keyword evidence="1" id="KW-0812">Transmembrane</keyword>
<keyword evidence="1" id="KW-1133">Transmembrane helix</keyword>
<dbReference type="RefSeq" id="WP_206476712.1">
    <property type="nucleotide sequence ID" value="NZ_JAJVKR010000012.1"/>
</dbReference>
<keyword evidence="3" id="KW-1185">Reference proteome</keyword>
<feature type="transmembrane region" description="Helical" evidence="1">
    <location>
        <begin position="96"/>
        <end position="120"/>
    </location>
</feature>
<sequence length="129" mass="13864">MTAPRMPIALTIVIDVILVAVFCVIGRLSHAEGVFSDVPGLLNTMWPFLVAVLAAHAVMLLRRTHADRMLPGVVIWAVTVVVGLVLRALSGQGTAIAFMIVATLTLALFLIGWRAVVAIARRMQSHRSA</sequence>
<comment type="caution">
    <text evidence="2">The sequence shown here is derived from an EMBL/GenBank/DDBJ whole genome shotgun (WGS) entry which is preliminary data.</text>
</comment>
<feature type="transmembrane region" description="Helical" evidence="1">
    <location>
        <begin position="73"/>
        <end position="90"/>
    </location>
</feature>
<protein>
    <submittedName>
        <fullName evidence="2">DUF3054 domain-containing protein</fullName>
    </submittedName>
</protein>
<organism evidence="2 3">
    <name type="scientific">Microbacterium profundi</name>
    <dbReference type="NCBI Taxonomy" id="450380"/>
    <lineage>
        <taxon>Bacteria</taxon>
        <taxon>Bacillati</taxon>
        <taxon>Actinomycetota</taxon>
        <taxon>Actinomycetes</taxon>
        <taxon>Micrococcales</taxon>
        <taxon>Microbacteriaceae</taxon>
        <taxon>Microbacterium</taxon>
    </lineage>
</organism>
<gene>
    <name evidence="2" type="ORF">AB0301_09475</name>
</gene>
<dbReference type="EMBL" id="JBFBMH010000011">
    <property type="protein sequence ID" value="MEW1975291.1"/>
    <property type="molecule type" value="Genomic_DNA"/>
</dbReference>